<feature type="domain" description="Knr4/Smi1-like" evidence="1">
    <location>
        <begin position="16"/>
        <end position="65"/>
    </location>
</feature>
<evidence type="ECO:0000313" key="3">
    <source>
        <dbReference type="Proteomes" id="UP000282674"/>
    </source>
</evidence>
<proteinExistence type="predicted"/>
<dbReference type="AlphaFoldDB" id="A0A3M2ME99"/>
<dbReference type="OrthoDB" id="1190024at2"/>
<comment type="caution">
    <text evidence="2">The sequence shown here is derived from an EMBL/GenBank/DDBJ whole genome shotgun (WGS) entry which is preliminary data.</text>
</comment>
<reference evidence="2 3" key="1">
    <citation type="submission" date="2018-10" db="EMBL/GenBank/DDBJ databases">
        <title>Isolation from soil.</title>
        <authorList>
            <person name="Hu J."/>
        </authorList>
    </citation>
    <scope>NUCLEOTIDE SEQUENCE [LARGE SCALE GENOMIC DNA]</scope>
    <source>
        <strain evidence="2 3">NEAU-Ht49</strain>
    </source>
</reference>
<evidence type="ECO:0000259" key="1">
    <source>
        <dbReference type="Pfam" id="PF09346"/>
    </source>
</evidence>
<dbReference type="Gene3D" id="3.40.1580.10">
    <property type="entry name" value="SMI1/KNR4-like"/>
    <property type="match status" value="1"/>
</dbReference>
<evidence type="ECO:0000313" key="2">
    <source>
        <dbReference type="EMBL" id="RMI47223.1"/>
    </source>
</evidence>
<dbReference type="InterPro" id="IPR018958">
    <property type="entry name" value="Knr4/Smi1-like_dom"/>
</dbReference>
<dbReference type="Pfam" id="PF09346">
    <property type="entry name" value="SMI1_KNR4"/>
    <property type="match status" value="1"/>
</dbReference>
<dbReference type="SUPFAM" id="SSF160631">
    <property type="entry name" value="SMI1/KNR4-like"/>
    <property type="match status" value="1"/>
</dbReference>
<protein>
    <submittedName>
        <fullName evidence="2">SMI1/KNR4 family protein</fullName>
    </submittedName>
</protein>
<dbReference type="RefSeq" id="WP_122192790.1">
    <property type="nucleotide sequence ID" value="NZ_JBHSKC010000008.1"/>
</dbReference>
<keyword evidence="3" id="KW-1185">Reference proteome</keyword>
<sequence>MFRKLLKRQKTDSHAPLTEAEVADAEHDLGISFPLEYRDYLLNVSAGGEVELLRRTADGWGWKHQDVWGEQLRAPFPHPDTWAEYEDALWERHPERADLAEDESPAAAMDPWVREFRDLEWWQVAGTFIARSHGCTFNTRMVASGPLAGTMWWEDLGCCGVIVPSPWITPSPHRGP</sequence>
<dbReference type="Proteomes" id="UP000282674">
    <property type="component" value="Unassembled WGS sequence"/>
</dbReference>
<dbReference type="EMBL" id="RFFG01000004">
    <property type="protein sequence ID" value="RMI47223.1"/>
    <property type="molecule type" value="Genomic_DNA"/>
</dbReference>
<accession>A0A3M2ME99</accession>
<organism evidence="2 3">
    <name type="scientific">Actinomadura harenae</name>
    <dbReference type="NCBI Taxonomy" id="2483351"/>
    <lineage>
        <taxon>Bacteria</taxon>
        <taxon>Bacillati</taxon>
        <taxon>Actinomycetota</taxon>
        <taxon>Actinomycetes</taxon>
        <taxon>Streptosporangiales</taxon>
        <taxon>Thermomonosporaceae</taxon>
        <taxon>Actinomadura</taxon>
    </lineage>
</organism>
<dbReference type="InterPro" id="IPR037883">
    <property type="entry name" value="Knr4/Smi1-like_sf"/>
</dbReference>
<gene>
    <name evidence="2" type="ORF">EBO15_03285</name>
</gene>
<name>A0A3M2ME99_9ACTN</name>